<evidence type="ECO:0000313" key="3">
    <source>
        <dbReference type="Proteomes" id="UP001145021"/>
    </source>
</evidence>
<proteinExistence type="predicted"/>
<gene>
    <name evidence="2" type="ORF">LPJ64_004988</name>
</gene>
<comment type="caution">
    <text evidence="2">The sequence shown here is derived from an EMBL/GenBank/DDBJ whole genome shotgun (WGS) entry which is preliminary data.</text>
</comment>
<dbReference type="Proteomes" id="UP001145021">
    <property type="component" value="Unassembled WGS sequence"/>
</dbReference>
<reference evidence="2" key="1">
    <citation type="submission" date="2022-07" db="EMBL/GenBank/DDBJ databases">
        <title>Phylogenomic reconstructions and comparative analyses of Kickxellomycotina fungi.</title>
        <authorList>
            <person name="Reynolds N.K."/>
            <person name="Stajich J.E."/>
            <person name="Barry K."/>
            <person name="Grigoriev I.V."/>
            <person name="Crous P."/>
            <person name="Smith M.E."/>
        </authorList>
    </citation>
    <scope>NUCLEOTIDE SEQUENCE</scope>
    <source>
        <strain evidence="2">NBRC 105413</strain>
    </source>
</reference>
<keyword evidence="3" id="KW-1185">Reference proteome</keyword>
<protein>
    <submittedName>
        <fullName evidence="2">Uncharacterized protein</fullName>
    </submittedName>
</protein>
<accession>A0A9W7XI05</accession>
<dbReference type="EMBL" id="JANBOH010000279">
    <property type="protein sequence ID" value="KAJ1643225.1"/>
    <property type="molecule type" value="Genomic_DNA"/>
</dbReference>
<evidence type="ECO:0000313" key="2">
    <source>
        <dbReference type="EMBL" id="KAJ1643225.1"/>
    </source>
</evidence>
<evidence type="ECO:0000256" key="1">
    <source>
        <dbReference type="SAM" id="MobiDB-lite"/>
    </source>
</evidence>
<feature type="compositionally biased region" description="Basic residues" evidence="1">
    <location>
        <begin position="73"/>
        <end position="82"/>
    </location>
</feature>
<dbReference type="AlphaFoldDB" id="A0A9W7XI05"/>
<name>A0A9W7XI05_9FUNG</name>
<feature type="region of interest" description="Disordered" evidence="1">
    <location>
        <begin position="64"/>
        <end position="111"/>
    </location>
</feature>
<organism evidence="2 3">
    <name type="scientific">Coemansia asiatica</name>
    <dbReference type="NCBI Taxonomy" id="1052880"/>
    <lineage>
        <taxon>Eukaryota</taxon>
        <taxon>Fungi</taxon>
        <taxon>Fungi incertae sedis</taxon>
        <taxon>Zoopagomycota</taxon>
        <taxon>Kickxellomycotina</taxon>
        <taxon>Kickxellomycetes</taxon>
        <taxon>Kickxellales</taxon>
        <taxon>Kickxellaceae</taxon>
        <taxon>Coemansia</taxon>
    </lineage>
</organism>
<sequence>MKVDWFPYFLHPERLQSDFSTTQNSAGVLWTAGSKEQRDAGVQVLHGILGSSNFKEHIISSYPTLREPPSQQHRQHHQHHKQHTTDQSGYSGPTPPSTPTPEAMARGTGDLGGLRRVGQCSQFSLDSSGMPNQSLSEALRAGGLPELTAKQERLLNMAATLTELLDFSVEEIERAVHATLRFIYFLYMLEYNRDKTENVKEAVRLSFSRWVVRAAYREEEIGLSLDAECSAGMDANSDIMCRYAEGLDGDSELQFRLFYDLARLSLAQSRFGLALKYFKTCQSIDPDRCRPSRLTLSSSVGQTRPCIDEYVVACSKITAGVDAMQADTPTGMFDSMRISRATKLEGSVDPVKESVAGAMACEDPGFGWLLAVHPLLLSQHKQAIESTVSAADAISDWIAANSVGDEAALEERAAFVSAFVGGGRDKAQTRLRPETISGPDTLAEAVLRAHDALPMTGAAKTQTTALVRSAHAYLAGLRQLERERYAEARAWFEDGQAMLSDSAIAAGSGSGGSAAVSGPVMAQAAEKDRALRASLQTQLSAHAQLADVLDALAQGALVDDLAPNIDAVIATQAPMRFEFLEIAVMACLRQGSRDVFTRLVAALGTNQKLYQQLPELHLALLQIASLLAVMRDALYELQINIYDILAGIDKLPKSVDDSCIERLRLAVGEIAALVLKIPAAHATGEGAIERMCRLLDDAPLIALVGMALEETAAVIGNDEYPSGPWALSQLAHRIAHHEDAQMGAPGTDQRRRNARLVHSAALAMLQHVSRTDTRPPPSVLLSQASAAHGLRHDTQAAALLVECVCSLTTLYASAVDACANAPWFRQRVQPLAQALRGMGMSGAAAVLLQLQGPDAAVPMVVQAFERGEIDQRVAGFFWDPSVIEYAEYLARLPGARVNVRFAVPGDGLAQARPLLLAAFFAWLAATLNVHAA</sequence>